<dbReference type="AlphaFoldDB" id="A0A2G9UWI0"/>
<proteinExistence type="predicted"/>
<keyword evidence="2" id="KW-1185">Reference proteome</keyword>
<protein>
    <submittedName>
        <fullName evidence="1">Uncharacterized protein</fullName>
    </submittedName>
</protein>
<name>A0A2G9UWI0_TELCI</name>
<organism evidence="1 2">
    <name type="scientific">Teladorsagia circumcincta</name>
    <name type="common">Brown stomach worm</name>
    <name type="synonym">Ostertagia circumcincta</name>
    <dbReference type="NCBI Taxonomy" id="45464"/>
    <lineage>
        <taxon>Eukaryota</taxon>
        <taxon>Metazoa</taxon>
        <taxon>Ecdysozoa</taxon>
        <taxon>Nematoda</taxon>
        <taxon>Chromadorea</taxon>
        <taxon>Rhabditida</taxon>
        <taxon>Rhabditina</taxon>
        <taxon>Rhabditomorpha</taxon>
        <taxon>Strongyloidea</taxon>
        <taxon>Trichostrongylidae</taxon>
        <taxon>Teladorsagia</taxon>
    </lineage>
</organism>
<evidence type="ECO:0000313" key="2">
    <source>
        <dbReference type="Proteomes" id="UP000230423"/>
    </source>
</evidence>
<sequence>MRRCSIGSMIREDVKIQPHSLRAHILTTVAHYCVVHILATVAPILLQALGALAKERPENHIDFMINFLNKEKEHYEPSTENVSQSFCCMSRGNKAPSLLLLHSVDN</sequence>
<dbReference type="Gene3D" id="1.20.890.10">
    <property type="entry name" value="cAMP-dependent protein kinase regulatory subunit, dimerization-anchoring domain"/>
    <property type="match status" value="1"/>
</dbReference>
<dbReference type="Proteomes" id="UP000230423">
    <property type="component" value="Unassembled WGS sequence"/>
</dbReference>
<evidence type="ECO:0000313" key="1">
    <source>
        <dbReference type="EMBL" id="PIO74082.1"/>
    </source>
</evidence>
<gene>
    <name evidence="1" type="ORF">TELCIR_03920</name>
</gene>
<dbReference type="Pfam" id="PF05186">
    <property type="entry name" value="Dpy-30"/>
    <property type="match status" value="1"/>
</dbReference>
<dbReference type="EMBL" id="KZ345336">
    <property type="protein sequence ID" value="PIO74082.1"/>
    <property type="molecule type" value="Genomic_DNA"/>
</dbReference>
<reference evidence="1 2" key="1">
    <citation type="submission" date="2015-09" db="EMBL/GenBank/DDBJ databases">
        <title>Draft genome of the parasitic nematode Teladorsagia circumcincta isolate WARC Sus (inbred).</title>
        <authorList>
            <person name="Mitreva M."/>
        </authorList>
    </citation>
    <scope>NUCLEOTIDE SEQUENCE [LARGE SCALE GENOMIC DNA]</scope>
    <source>
        <strain evidence="1 2">S</strain>
    </source>
</reference>
<dbReference type="OrthoDB" id="417678at2759"/>
<accession>A0A2G9UWI0</accession>
<dbReference type="InterPro" id="IPR007858">
    <property type="entry name" value="Dpy-30_motif"/>
</dbReference>